<dbReference type="Proteomes" id="UP000095287">
    <property type="component" value="Unplaced"/>
</dbReference>
<accession>A0A1I8ACY7</accession>
<feature type="transmembrane region" description="Helical" evidence="1">
    <location>
        <begin position="20"/>
        <end position="41"/>
    </location>
</feature>
<feature type="transmembrane region" description="Helical" evidence="1">
    <location>
        <begin position="62"/>
        <end position="85"/>
    </location>
</feature>
<sequence>MCSASGVYAAVTILGEAPRLIQVVAVSALIVLIVFCGVFGVRRFRFLRSAWPRQGLGPDLGMAAGASFIGAVLTAYNAILFLQLYKVQPGIDDVAQWTGFGVWLLAQSLCMGVVASCNTLAVRLKVSGALGAVGFIVLLILSNNPSFVVDRMAKALGIGALQDISVAVTEEGCQVLSAFSEGFLCVPAIDRSVYVIEPVTLRSRFGKQVLIEYSRPLDDSKEMVFKVVVQATE</sequence>
<keyword evidence="2" id="KW-1185">Reference proteome</keyword>
<dbReference type="WBParaSite" id="L893_g4490.t1">
    <property type="protein sequence ID" value="L893_g4490.t1"/>
    <property type="gene ID" value="L893_g4490"/>
</dbReference>
<proteinExistence type="predicted"/>
<protein>
    <submittedName>
        <fullName evidence="3">ABC transporter permease</fullName>
    </submittedName>
</protein>
<organism evidence="2 3">
    <name type="scientific">Steinernema glaseri</name>
    <dbReference type="NCBI Taxonomy" id="37863"/>
    <lineage>
        <taxon>Eukaryota</taxon>
        <taxon>Metazoa</taxon>
        <taxon>Ecdysozoa</taxon>
        <taxon>Nematoda</taxon>
        <taxon>Chromadorea</taxon>
        <taxon>Rhabditida</taxon>
        <taxon>Tylenchina</taxon>
        <taxon>Panagrolaimomorpha</taxon>
        <taxon>Strongyloidoidea</taxon>
        <taxon>Steinernematidae</taxon>
        <taxon>Steinernema</taxon>
    </lineage>
</organism>
<name>A0A1I8ACY7_9BILA</name>
<dbReference type="AlphaFoldDB" id="A0A1I8ACY7"/>
<reference evidence="3" key="1">
    <citation type="submission" date="2016-11" db="UniProtKB">
        <authorList>
            <consortium name="WormBaseParasite"/>
        </authorList>
    </citation>
    <scope>IDENTIFICATION</scope>
</reference>
<feature type="transmembrane region" description="Helical" evidence="1">
    <location>
        <begin position="124"/>
        <end position="142"/>
    </location>
</feature>
<feature type="transmembrane region" description="Helical" evidence="1">
    <location>
        <begin position="97"/>
        <end position="117"/>
    </location>
</feature>
<keyword evidence="1" id="KW-0472">Membrane</keyword>
<evidence type="ECO:0000313" key="2">
    <source>
        <dbReference type="Proteomes" id="UP000095287"/>
    </source>
</evidence>
<evidence type="ECO:0000313" key="3">
    <source>
        <dbReference type="WBParaSite" id="L893_g4490.t1"/>
    </source>
</evidence>
<keyword evidence="1" id="KW-0812">Transmembrane</keyword>
<keyword evidence="1" id="KW-1133">Transmembrane helix</keyword>
<evidence type="ECO:0000256" key="1">
    <source>
        <dbReference type="SAM" id="Phobius"/>
    </source>
</evidence>